<organism evidence="1 2">
    <name type="scientific">Hydnum rufescens UP504</name>
    <dbReference type="NCBI Taxonomy" id="1448309"/>
    <lineage>
        <taxon>Eukaryota</taxon>
        <taxon>Fungi</taxon>
        <taxon>Dikarya</taxon>
        <taxon>Basidiomycota</taxon>
        <taxon>Agaricomycotina</taxon>
        <taxon>Agaricomycetes</taxon>
        <taxon>Cantharellales</taxon>
        <taxon>Hydnaceae</taxon>
        <taxon>Hydnum</taxon>
    </lineage>
</organism>
<sequence length="89" mass="10322">MYVKPQDFLNILGRTGKALGANPRAALRPWDDETCFHVRKKRKENHRRMTHFTLALLDAKAVVHCSVPIRSVGHRRRLINPQSNLPHFD</sequence>
<reference evidence="1" key="1">
    <citation type="journal article" date="2020" name="Nat. Commun.">
        <title>Large-scale genome sequencing of mycorrhizal fungi provides insights into the early evolution of symbiotic traits.</title>
        <authorList>
            <person name="Miyauchi S."/>
            <person name="Kiss E."/>
            <person name="Kuo A."/>
            <person name="Drula E."/>
            <person name="Kohler A."/>
            <person name="Sanchez-Garcia M."/>
            <person name="Morin E."/>
            <person name="Andreopoulos B."/>
            <person name="Barry K.W."/>
            <person name="Bonito G."/>
            <person name="Buee M."/>
            <person name="Carver A."/>
            <person name="Chen C."/>
            <person name="Cichocki N."/>
            <person name="Clum A."/>
            <person name="Culley D."/>
            <person name="Crous P.W."/>
            <person name="Fauchery L."/>
            <person name="Girlanda M."/>
            <person name="Hayes R.D."/>
            <person name="Keri Z."/>
            <person name="LaButti K."/>
            <person name="Lipzen A."/>
            <person name="Lombard V."/>
            <person name="Magnuson J."/>
            <person name="Maillard F."/>
            <person name="Murat C."/>
            <person name="Nolan M."/>
            <person name="Ohm R.A."/>
            <person name="Pangilinan J."/>
            <person name="Pereira M.F."/>
            <person name="Perotto S."/>
            <person name="Peter M."/>
            <person name="Pfister S."/>
            <person name="Riley R."/>
            <person name="Sitrit Y."/>
            <person name="Stielow J.B."/>
            <person name="Szollosi G."/>
            <person name="Zifcakova L."/>
            <person name="Stursova M."/>
            <person name="Spatafora J.W."/>
            <person name="Tedersoo L."/>
            <person name="Vaario L.M."/>
            <person name="Yamada A."/>
            <person name="Yan M."/>
            <person name="Wang P."/>
            <person name="Xu J."/>
            <person name="Bruns T."/>
            <person name="Baldrian P."/>
            <person name="Vilgalys R."/>
            <person name="Dunand C."/>
            <person name="Henrissat B."/>
            <person name="Grigoriev I.V."/>
            <person name="Hibbett D."/>
            <person name="Nagy L.G."/>
            <person name="Martin F.M."/>
        </authorList>
    </citation>
    <scope>NUCLEOTIDE SEQUENCE</scope>
    <source>
        <strain evidence="1">UP504</strain>
    </source>
</reference>
<dbReference type="EMBL" id="MU128917">
    <property type="protein sequence ID" value="KAF9519456.1"/>
    <property type="molecule type" value="Genomic_DNA"/>
</dbReference>
<gene>
    <name evidence="1" type="ORF">BS47DRAFT_1148853</name>
</gene>
<proteinExistence type="predicted"/>
<accession>A0A9P6DYG1</accession>
<dbReference type="AlphaFoldDB" id="A0A9P6DYG1"/>
<name>A0A9P6DYG1_9AGAM</name>
<evidence type="ECO:0000313" key="2">
    <source>
        <dbReference type="Proteomes" id="UP000886523"/>
    </source>
</evidence>
<protein>
    <submittedName>
        <fullName evidence="1">Uncharacterized protein</fullName>
    </submittedName>
</protein>
<keyword evidence="2" id="KW-1185">Reference proteome</keyword>
<comment type="caution">
    <text evidence="1">The sequence shown here is derived from an EMBL/GenBank/DDBJ whole genome shotgun (WGS) entry which is preliminary data.</text>
</comment>
<evidence type="ECO:0000313" key="1">
    <source>
        <dbReference type="EMBL" id="KAF9519456.1"/>
    </source>
</evidence>
<dbReference type="Proteomes" id="UP000886523">
    <property type="component" value="Unassembled WGS sequence"/>
</dbReference>